<gene>
    <name evidence="5" type="ORF">UY61_C0061G0005</name>
</gene>
<name>A0A0G1YW55_9BACT</name>
<dbReference type="AlphaFoldDB" id="A0A0G1YW55"/>
<evidence type="ECO:0000256" key="2">
    <source>
        <dbReference type="ARBA" id="ARBA00006472"/>
    </source>
</evidence>
<dbReference type="SUPFAM" id="SSF55248">
    <property type="entry name" value="PCD-like"/>
    <property type="match status" value="1"/>
</dbReference>
<evidence type="ECO:0000313" key="6">
    <source>
        <dbReference type="Proteomes" id="UP000034201"/>
    </source>
</evidence>
<sequence length="127" mass="13934">MNPSHSKGNSDSSRPISNGVDLAQKRCVPCEAGAAPLTKEEAERLMGQLPYWKLSSDAKSIYKVFKFKNWLQAVDFTNKISAIAEKEGHHPDIDLHWGRVGVMLTTHAIGGLSENDFILAAKIDTIA</sequence>
<dbReference type="GO" id="GO:0006729">
    <property type="term" value="P:tetrahydrobiopterin biosynthetic process"/>
    <property type="evidence" value="ECO:0007669"/>
    <property type="project" value="InterPro"/>
</dbReference>
<organism evidence="5 6">
    <name type="scientific">Candidatus Adlerbacteria bacterium GW2011_GWC1_50_9</name>
    <dbReference type="NCBI Taxonomy" id="1618608"/>
    <lineage>
        <taxon>Bacteria</taxon>
        <taxon>Candidatus Adleribacteriota</taxon>
    </lineage>
</organism>
<evidence type="ECO:0000313" key="5">
    <source>
        <dbReference type="EMBL" id="KKW19217.1"/>
    </source>
</evidence>
<dbReference type="Pfam" id="PF01329">
    <property type="entry name" value="Pterin_4a"/>
    <property type="match status" value="1"/>
</dbReference>
<proteinExistence type="inferred from homology"/>
<evidence type="ECO:0000256" key="1">
    <source>
        <dbReference type="ARBA" id="ARBA00001554"/>
    </source>
</evidence>
<keyword evidence="3 4" id="KW-0456">Lyase</keyword>
<accession>A0A0G1YW55</accession>
<dbReference type="CDD" id="cd00913">
    <property type="entry name" value="PCD_DCoH_subfamily_a"/>
    <property type="match status" value="1"/>
</dbReference>
<dbReference type="EMBL" id="LCQQ01000061">
    <property type="protein sequence ID" value="KKW19217.1"/>
    <property type="molecule type" value="Genomic_DNA"/>
</dbReference>
<protein>
    <recommendedName>
        <fullName evidence="4">Putative pterin-4-alpha-carbinolamine dehydratase</fullName>
        <shortName evidence="4">PHS</shortName>
        <ecNumber evidence="4">4.2.1.96</ecNumber>
    </recommendedName>
    <alternativeName>
        <fullName evidence="4">4-alpha-hydroxy-tetrahydropterin dehydratase</fullName>
    </alternativeName>
    <alternativeName>
        <fullName evidence="4">Pterin carbinolamine dehydratase</fullName>
        <shortName evidence="4">PCD</shortName>
    </alternativeName>
</protein>
<comment type="catalytic activity">
    <reaction evidence="1 4">
        <text>(4aS,6R)-4a-hydroxy-L-erythro-5,6,7,8-tetrahydrobiopterin = (6R)-L-erythro-6,7-dihydrobiopterin + H2O</text>
        <dbReference type="Rhea" id="RHEA:11920"/>
        <dbReference type="ChEBI" id="CHEBI:15377"/>
        <dbReference type="ChEBI" id="CHEBI:15642"/>
        <dbReference type="ChEBI" id="CHEBI:43120"/>
        <dbReference type="EC" id="4.2.1.96"/>
    </reaction>
</comment>
<dbReference type="InterPro" id="IPR036428">
    <property type="entry name" value="PCD_sf"/>
</dbReference>
<comment type="caution">
    <text evidence="5">The sequence shown here is derived from an EMBL/GenBank/DDBJ whole genome shotgun (WGS) entry which is preliminary data.</text>
</comment>
<reference evidence="5 6" key="1">
    <citation type="journal article" date="2015" name="Nature">
        <title>rRNA introns, odd ribosomes, and small enigmatic genomes across a large radiation of phyla.</title>
        <authorList>
            <person name="Brown C.T."/>
            <person name="Hug L.A."/>
            <person name="Thomas B.C."/>
            <person name="Sharon I."/>
            <person name="Castelle C.J."/>
            <person name="Singh A."/>
            <person name="Wilkins M.J."/>
            <person name="Williams K.H."/>
            <person name="Banfield J.F."/>
        </authorList>
    </citation>
    <scope>NUCLEOTIDE SEQUENCE [LARGE SCALE GENOMIC DNA]</scope>
</reference>
<dbReference type="InterPro" id="IPR001533">
    <property type="entry name" value="Pterin_deHydtase"/>
</dbReference>
<dbReference type="Proteomes" id="UP000034201">
    <property type="component" value="Unassembled WGS sequence"/>
</dbReference>
<dbReference type="NCBIfam" id="NF002017">
    <property type="entry name" value="PRK00823.1-2"/>
    <property type="match status" value="1"/>
</dbReference>
<dbReference type="PATRIC" id="fig|1618608.3.peg.772"/>
<dbReference type="HAMAP" id="MF_00434">
    <property type="entry name" value="Pterin_4_alpha"/>
    <property type="match status" value="1"/>
</dbReference>
<dbReference type="PANTHER" id="PTHR12599:SF0">
    <property type="entry name" value="PTERIN-4-ALPHA-CARBINOLAMINE DEHYDRATASE"/>
    <property type="match status" value="1"/>
</dbReference>
<dbReference type="PANTHER" id="PTHR12599">
    <property type="entry name" value="PTERIN-4-ALPHA-CARBINOLAMINE DEHYDRATASE"/>
    <property type="match status" value="1"/>
</dbReference>
<comment type="similarity">
    <text evidence="2 4">Belongs to the pterin-4-alpha-carbinolamine dehydratase family.</text>
</comment>
<evidence type="ECO:0000256" key="3">
    <source>
        <dbReference type="ARBA" id="ARBA00023239"/>
    </source>
</evidence>
<dbReference type="GO" id="GO:0008124">
    <property type="term" value="F:4-alpha-hydroxytetrahydrobiopterin dehydratase activity"/>
    <property type="evidence" value="ECO:0007669"/>
    <property type="project" value="UniProtKB-UniRule"/>
</dbReference>
<dbReference type="Gene3D" id="3.30.1360.20">
    <property type="entry name" value="Transcriptional coactivator/pterin dehydratase"/>
    <property type="match status" value="1"/>
</dbReference>
<evidence type="ECO:0000256" key="4">
    <source>
        <dbReference type="HAMAP-Rule" id="MF_00434"/>
    </source>
</evidence>
<dbReference type="EC" id="4.2.1.96" evidence="4"/>